<organism evidence="2 3">
    <name type="scientific">Diversispora epigaea</name>
    <dbReference type="NCBI Taxonomy" id="1348612"/>
    <lineage>
        <taxon>Eukaryota</taxon>
        <taxon>Fungi</taxon>
        <taxon>Fungi incertae sedis</taxon>
        <taxon>Mucoromycota</taxon>
        <taxon>Glomeromycotina</taxon>
        <taxon>Glomeromycetes</taxon>
        <taxon>Diversisporales</taxon>
        <taxon>Diversisporaceae</taxon>
        <taxon>Diversispora</taxon>
    </lineage>
</organism>
<dbReference type="Pfam" id="PF22907">
    <property type="entry name" value="Ams1-like_1st"/>
    <property type="match status" value="1"/>
</dbReference>
<evidence type="ECO:0000313" key="3">
    <source>
        <dbReference type="Proteomes" id="UP000266861"/>
    </source>
</evidence>
<feature type="domain" description="Alpha-mannosidase Ams1-like N-terminal" evidence="1">
    <location>
        <begin position="5"/>
        <end position="83"/>
    </location>
</feature>
<keyword evidence="3" id="KW-1185">Reference proteome</keyword>
<gene>
    <name evidence="2" type="ORF">Glove_658g15</name>
</gene>
<evidence type="ECO:0000313" key="2">
    <source>
        <dbReference type="EMBL" id="RHZ45715.1"/>
    </source>
</evidence>
<comment type="caution">
    <text evidence="2">The sequence shown here is derived from an EMBL/GenBank/DDBJ whole genome shotgun (WGS) entry which is preliminary data.</text>
</comment>
<reference evidence="2 3" key="1">
    <citation type="submission" date="2018-08" db="EMBL/GenBank/DDBJ databases">
        <title>Genome and evolution of the arbuscular mycorrhizal fungus Diversispora epigaea (formerly Glomus versiforme) and its bacterial endosymbionts.</title>
        <authorList>
            <person name="Sun X."/>
            <person name="Fei Z."/>
            <person name="Harrison M."/>
        </authorList>
    </citation>
    <scope>NUCLEOTIDE SEQUENCE [LARGE SCALE GENOMIC DNA]</scope>
    <source>
        <strain evidence="2 3">IT104</strain>
    </source>
</reference>
<dbReference type="EMBL" id="PQFF01000540">
    <property type="protein sequence ID" value="RHZ45715.1"/>
    <property type="molecule type" value="Genomic_DNA"/>
</dbReference>
<accession>A0A397G426</accession>
<proteinExistence type="predicted"/>
<dbReference type="AlphaFoldDB" id="A0A397G426"/>
<evidence type="ECO:0000259" key="1">
    <source>
        <dbReference type="Pfam" id="PF22907"/>
    </source>
</evidence>
<dbReference type="OrthoDB" id="10261055at2759"/>
<dbReference type="InterPro" id="IPR054723">
    <property type="entry name" value="Ams1-like_N"/>
</dbReference>
<name>A0A397G426_9GLOM</name>
<sequence>MFTFYSTQWFHINVTIPKDWRGEEVHFLWNANNEGMIWTTDGTPLQGLKRGGGNDHRVGYILSQSHGGEKFEFYLEMTFNEQVELVIPIRKLDNYYMILK</sequence>
<protein>
    <recommendedName>
        <fullName evidence="1">Alpha-mannosidase Ams1-like N-terminal domain-containing protein</fullName>
    </recommendedName>
</protein>
<dbReference type="Proteomes" id="UP000266861">
    <property type="component" value="Unassembled WGS sequence"/>
</dbReference>
<dbReference type="STRING" id="1348612.A0A397G426"/>